<dbReference type="InParanoid" id="G4TT80"/>
<dbReference type="OMA" id="GEHENNK"/>
<evidence type="ECO:0000256" key="1">
    <source>
        <dbReference type="ARBA" id="ARBA00008966"/>
    </source>
</evidence>
<sequence>MASGRRPLAQQLAELEDPTPIEIDPDEEYVTKTRDEDENSSQDDALEVNGRAHYIDVGRSKLRGLHESLNDPKYAGQKITHELGQEDTASEEETSEEEESSEDDNMVREDEPARSEETDEESDPMEDNGDLNNVLKQARDADRLKGKAISRQIDVWDALLDARIRIQKASSTCNTLPTHADLQTLLHSEKAQKAVESFLKETIHLSNELVELQETLIESGPVVNLDRDAEPPRKKRKAENGLQCLATDLKAASKDLTVFEQQYHPYLLATLQKWSAKIQAVNPSALLPSSRNAFRTNRNAHLKPINDLIQESLSDHSRLVSRTRVRRGPPRMNAGQEIDTDVEGKTLGKDDLELFDDTDFYQQLLRDVIEGQTANASGETNLDARPKKVKKLVDTRASKGRKLRYEVHEKIQNFMVPIPLISDGWHEEKIDDLFSSLLGNGIGDGQEKQAVGMAIRDGFRIFG</sequence>
<comment type="similarity">
    <text evidence="1">Belongs to the AATF family.</text>
</comment>
<feature type="compositionally biased region" description="Acidic residues" evidence="3">
    <location>
        <begin position="36"/>
        <end position="46"/>
    </location>
</feature>
<evidence type="ECO:0000259" key="4">
    <source>
        <dbReference type="Pfam" id="PF08164"/>
    </source>
</evidence>
<dbReference type="Pfam" id="PF13339">
    <property type="entry name" value="AATF-Che1"/>
    <property type="match status" value="1"/>
</dbReference>
<organism evidence="6 7">
    <name type="scientific">Serendipita indica (strain DSM 11827)</name>
    <name type="common">Root endophyte fungus</name>
    <name type="synonym">Piriformospora indica</name>
    <dbReference type="NCBI Taxonomy" id="1109443"/>
    <lineage>
        <taxon>Eukaryota</taxon>
        <taxon>Fungi</taxon>
        <taxon>Dikarya</taxon>
        <taxon>Basidiomycota</taxon>
        <taxon>Agaricomycotina</taxon>
        <taxon>Agaricomycetes</taxon>
        <taxon>Sebacinales</taxon>
        <taxon>Serendipitaceae</taxon>
        <taxon>Serendipita</taxon>
    </lineage>
</organism>
<gene>
    <name evidence="6" type="ORF">PIIN_08475</name>
</gene>
<evidence type="ECO:0000256" key="2">
    <source>
        <dbReference type="ARBA" id="ARBA00013850"/>
    </source>
</evidence>
<evidence type="ECO:0000313" key="7">
    <source>
        <dbReference type="Proteomes" id="UP000007148"/>
    </source>
</evidence>
<accession>G4TT80</accession>
<feature type="domain" description="Apoptosis-antagonizing transcription factor C-terminal" evidence="4">
    <location>
        <begin position="361"/>
        <end position="438"/>
    </location>
</feature>
<proteinExistence type="inferred from homology"/>
<dbReference type="Proteomes" id="UP000007148">
    <property type="component" value="Unassembled WGS sequence"/>
</dbReference>
<protein>
    <recommendedName>
        <fullName evidence="2">Protein BFR2</fullName>
    </recommendedName>
</protein>
<dbReference type="InterPro" id="IPR025160">
    <property type="entry name" value="AATF"/>
</dbReference>
<feature type="region of interest" description="Disordered" evidence="3">
    <location>
        <begin position="1"/>
        <end position="52"/>
    </location>
</feature>
<dbReference type="Pfam" id="PF08164">
    <property type="entry name" value="TRAUB"/>
    <property type="match status" value="1"/>
</dbReference>
<feature type="region of interest" description="Disordered" evidence="3">
    <location>
        <begin position="68"/>
        <end position="131"/>
    </location>
</feature>
<evidence type="ECO:0000313" key="6">
    <source>
        <dbReference type="EMBL" id="CCA74523.1"/>
    </source>
</evidence>
<dbReference type="OrthoDB" id="5783963at2759"/>
<feature type="compositionally biased region" description="Acidic residues" evidence="3">
    <location>
        <begin position="117"/>
        <end position="129"/>
    </location>
</feature>
<dbReference type="AlphaFoldDB" id="G4TT80"/>
<comment type="caution">
    <text evidence="6">The sequence shown here is derived from an EMBL/GenBank/DDBJ whole genome shotgun (WGS) entry which is preliminary data.</text>
</comment>
<dbReference type="GO" id="GO:0000462">
    <property type="term" value="P:maturation of SSU-rRNA from tricistronic rRNA transcript (SSU-rRNA, 5.8S rRNA, LSU-rRNA)"/>
    <property type="evidence" value="ECO:0007669"/>
    <property type="project" value="TreeGrafter"/>
</dbReference>
<dbReference type="STRING" id="1109443.G4TT80"/>
<feature type="compositionally biased region" description="Acidic residues" evidence="3">
    <location>
        <begin position="14"/>
        <end position="28"/>
    </location>
</feature>
<dbReference type="FunCoup" id="G4TT80">
    <property type="interactions" value="502"/>
</dbReference>
<dbReference type="InterPro" id="IPR039223">
    <property type="entry name" value="AATF/Bfr2"/>
</dbReference>
<evidence type="ECO:0000256" key="3">
    <source>
        <dbReference type="SAM" id="MobiDB-lite"/>
    </source>
</evidence>
<dbReference type="eggNOG" id="KOG2773">
    <property type="taxonomic scope" value="Eukaryota"/>
</dbReference>
<evidence type="ECO:0000259" key="5">
    <source>
        <dbReference type="Pfam" id="PF13339"/>
    </source>
</evidence>
<dbReference type="GO" id="GO:0005730">
    <property type="term" value="C:nucleolus"/>
    <property type="evidence" value="ECO:0007669"/>
    <property type="project" value="TreeGrafter"/>
</dbReference>
<dbReference type="InterPro" id="IPR012617">
    <property type="entry name" value="AATF_C"/>
</dbReference>
<feature type="compositionally biased region" description="Basic and acidic residues" evidence="3">
    <location>
        <begin position="105"/>
        <end position="116"/>
    </location>
</feature>
<dbReference type="PANTHER" id="PTHR15565:SF0">
    <property type="entry name" value="PROTEIN AATF"/>
    <property type="match status" value="1"/>
</dbReference>
<dbReference type="HOGENOM" id="CLU_018299_2_1_1"/>
<feature type="domain" description="AATF leucine zipper-containing" evidence="5">
    <location>
        <begin position="142"/>
        <end position="277"/>
    </location>
</feature>
<name>G4TT80_SERID</name>
<reference evidence="6 7" key="1">
    <citation type="journal article" date="2011" name="PLoS Pathog.">
        <title>Endophytic Life Strategies Decoded by Genome and Transcriptome Analyses of the Mutualistic Root Symbiont Piriformospora indica.</title>
        <authorList>
            <person name="Zuccaro A."/>
            <person name="Lahrmann U."/>
            <person name="Guldener U."/>
            <person name="Langen G."/>
            <person name="Pfiffi S."/>
            <person name="Biedenkopf D."/>
            <person name="Wong P."/>
            <person name="Samans B."/>
            <person name="Grimm C."/>
            <person name="Basiewicz M."/>
            <person name="Murat C."/>
            <person name="Martin F."/>
            <person name="Kogel K.H."/>
        </authorList>
    </citation>
    <scope>NUCLEOTIDE SEQUENCE [LARGE SCALE GENOMIC DNA]</scope>
    <source>
        <strain evidence="6 7">DSM 11827</strain>
    </source>
</reference>
<dbReference type="PANTHER" id="PTHR15565">
    <property type="entry name" value="AATF PROTEIN APOPTOSIS ANTAGONIZING TRANSCRIPTION FACTOR"/>
    <property type="match status" value="1"/>
</dbReference>
<dbReference type="EMBL" id="CAFZ01000323">
    <property type="protein sequence ID" value="CCA74523.1"/>
    <property type="molecule type" value="Genomic_DNA"/>
</dbReference>
<keyword evidence="7" id="KW-1185">Reference proteome</keyword>
<feature type="compositionally biased region" description="Acidic residues" evidence="3">
    <location>
        <begin position="88"/>
        <end position="104"/>
    </location>
</feature>